<reference evidence="1 2" key="1">
    <citation type="submission" date="2018-10" db="EMBL/GenBank/DDBJ databases">
        <title>Genomic Encyclopedia of Archaeal and Bacterial Type Strains, Phase II (KMG-II): from individual species to whole genera.</title>
        <authorList>
            <person name="Goeker M."/>
        </authorList>
    </citation>
    <scope>NUCLEOTIDE SEQUENCE [LARGE SCALE GENOMIC DNA]</scope>
    <source>
        <strain evidence="1 2">DSM 25217</strain>
    </source>
</reference>
<name>A0A3M0CQX6_9PROT</name>
<evidence type="ECO:0000313" key="2">
    <source>
        <dbReference type="Proteomes" id="UP000271227"/>
    </source>
</evidence>
<dbReference type="Proteomes" id="UP000271227">
    <property type="component" value="Unassembled WGS sequence"/>
</dbReference>
<organism evidence="1 2">
    <name type="scientific">Eilatimonas milleporae</name>
    <dbReference type="NCBI Taxonomy" id="911205"/>
    <lineage>
        <taxon>Bacteria</taxon>
        <taxon>Pseudomonadati</taxon>
        <taxon>Pseudomonadota</taxon>
        <taxon>Alphaproteobacteria</taxon>
        <taxon>Kordiimonadales</taxon>
        <taxon>Kordiimonadaceae</taxon>
        <taxon>Eilatimonas</taxon>
    </lineage>
</organism>
<dbReference type="RefSeq" id="WP_211332033.1">
    <property type="nucleotide sequence ID" value="NZ_REFR01000009.1"/>
</dbReference>
<evidence type="ECO:0008006" key="3">
    <source>
        <dbReference type="Google" id="ProtNLM"/>
    </source>
</evidence>
<keyword evidence="2" id="KW-1185">Reference proteome</keyword>
<sequence>MTTITLSGPNTRALQQQANQIVKINNTTAKKASKNWRDELKKLSDGFLKETEKRTGALSDGIADFRLEVRETDGEFSFNIGEQLDSLRDLGQEQLQGLVDDSLAFGRELGVEIFNVVVDKVEEVFKPAAEKLEDAAKTVAGAGLAVIQATADFIRPQPSTTPAIPRPAPTTPAGVILRKTEEEGKEAVNTLRNDTADAVEVFGKDIGEVLMENGENLAALPGNMVENFVTKFFDSLFGGGENGEEAEFLSLKDILNQTVAGATDAFKQLKDTLGNALKTMADTVKGILVNTANELLSLVLKPVTDALASVVKSVLDSILGADGLLGSLFGGLFGRAGGGRVQPGLPVLVGERGPELLVPNRAMTVMNNADSRMAMAGTGHGSGAMQVRLNAPPPQINIVNQSGGDVRTSRRKGPNMQDIIDIVIGRTADDLATGGETAGVLETRYGLRPVGV</sequence>
<dbReference type="InParanoid" id="A0A3M0CQX6"/>
<protein>
    <recommendedName>
        <fullName evidence="3">Lambda family phage tail tape measure protein</fullName>
    </recommendedName>
</protein>
<proteinExistence type="predicted"/>
<dbReference type="EMBL" id="REFR01000009">
    <property type="protein sequence ID" value="RMB11902.1"/>
    <property type="molecule type" value="Genomic_DNA"/>
</dbReference>
<comment type="caution">
    <text evidence="1">The sequence shown here is derived from an EMBL/GenBank/DDBJ whole genome shotgun (WGS) entry which is preliminary data.</text>
</comment>
<dbReference type="AlphaFoldDB" id="A0A3M0CQX6"/>
<gene>
    <name evidence="1" type="ORF">BXY39_0389</name>
</gene>
<evidence type="ECO:0000313" key="1">
    <source>
        <dbReference type="EMBL" id="RMB11902.1"/>
    </source>
</evidence>
<accession>A0A3M0CQX6</accession>